<reference evidence="7 8" key="1">
    <citation type="submission" date="2018-03" db="EMBL/GenBank/DDBJ databases">
        <authorList>
            <person name="Nguyen K."/>
            <person name="Fouts D."/>
            <person name="Sutton G."/>
        </authorList>
    </citation>
    <scope>NUCLEOTIDE SEQUENCE [LARGE SCALE GENOMIC DNA]</scope>
    <source>
        <strain evidence="7 8">AU17135</strain>
    </source>
</reference>
<dbReference type="Gene3D" id="3.30.70.2190">
    <property type="match status" value="1"/>
</dbReference>
<keyword evidence="4" id="KW-0274">FAD</keyword>
<evidence type="ECO:0000256" key="4">
    <source>
        <dbReference type="ARBA" id="ARBA00022827"/>
    </source>
</evidence>
<dbReference type="InterPro" id="IPR016164">
    <property type="entry name" value="FAD-linked_Oxase-like_C"/>
</dbReference>
<dbReference type="Gene3D" id="1.10.45.10">
    <property type="entry name" value="Vanillyl-alcohol Oxidase, Chain A, domain 4"/>
    <property type="match status" value="1"/>
</dbReference>
<feature type="domain" description="FAD-binding PCMH-type" evidence="6">
    <location>
        <begin position="45"/>
        <end position="224"/>
    </location>
</feature>
<dbReference type="SUPFAM" id="SSF56176">
    <property type="entry name" value="FAD-binding/transporter-associated domain-like"/>
    <property type="match status" value="1"/>
</dbReference>
<dbReference type="InterPro" id="IPR016169">
    <property type="entry name" value="FAD-bd_PCMH_sub2"/>
</dbReference>
<evidence type="ECO:0000259" key="6">
    <source>
        <dbReference type="PROSITE" id="PS51387"/>
    </source>
</evidence>
<dbReference type="Pfam" id="PF01565">
    <property type="entry name" value="FAD_binding_4"/>
    <property type="match status" value="1"/>
</dbReference>
<dbReference type="PROSITE" id="PS51387">
    <property type="entry name" value="FAD_PCMH"/>
    <property type="match status" value="1"/>
</dbReference>
<dbReference type="InterPro" id="IPR006094">
    <property type="entry name" value="Oxid_FAD_bind_N"/>
</dbReference>
<dbReference type="SUPFAM" id="SSF55103">
    <property type="entry name" value="FAD-linked oxidases, C-terminal domain"/>
    <property type="match status" value="1"/>
</dbReference>
<dbReference type="InterPro" id="IPR016167">
    <property type="entry name" value="FAD-bd_PCMH_sub1"/>
</dbReference>
<dbReference type="PANTHER" id="PTHR43716:SF1">
    <property type="entry name" value="D-2-HYDROXYGLUTARATE DEHYDROGENASE, MITOCHONDRIAL"/>
    <property type="match status" value="1"/>
</dbReference>
<dbReference type="InterPro" id="IPR016171">
    <property type="entry name" value="Vanillyl_alc_oxidase_C-sub2"/>
</dbReference>
<comment type="similarity">
    <text evidence="2">Belongs to the FAD-binding oxidoreductase/transferase type 4 family.</text>
</comment>
<dbReference type="Gene3D" id="3.30.43.10">
    <property type="entry name" value="Uridine Diphospho-n-acetylenolpyruvylglucosamine Reductase, domain 2"/>
    <property type="match status" value="1"/>
</dbReference>
<organism evidence="7 8">
    <name type="scientific">Burkholderia multivorans</name>
    <dbReference type="NCBI Taxonomy" id="87883"/>
    <lineage>
        <taxon>Bacteria</taxon>
        <taxon>Pseudomonadati</taxon>
        <taxon>Pseudomonadota</taxon>
        <taxon>Betaproteobacteria</taxon>
        <taxon>Burkholderiales</taxon>
        <taxon>Burkholderiaceae</taxon>
        <taxon>Burkholderia</taxon>
        <taxon>Burkholderia cepacia complex</taxon>
    </lineage>
</organism>
<dbReference type="EMBL" id="PVFZ01000043">
    <property type="protein sequence ID" value="PRF22349.1"/>
    <property type="molecule type" value="Genomic_DNA"/>
</dbReference>
<dbReference type="GO" id="GO:0016491">
    <property type="term" value="F:oxidoreductase activity"/>
    <property type="evidence" value="ECO:0007669"/>
    <property type="project" value="UniProtKB-KW"/>
</dbReference>
<evidence type="ECO:0000256" key="2">
    <source>
        <dbReference type="ARBA" id="ARBA00008000"/>
    </source>
</evidence>
<proteinExistence type="inferred from homology"/>
<dbReference type="InterPro" id="IPR036318">
    <property type="entry name" value="FAD-bd_PCMH-like_sf"/>
</dbReference>
<protein>
    <submittedName>
        <fullName evidence="7">FAD-binding oxidoreductase</fullName>
    </submittedName>
</protein>
<evidence type="ECO:0000256" key="3">
    <source>
        <dbReference type="ARBA" id="ARBA00022630"/>
    </source>
</evidence>
<evidence type="ECO:0000256" key="1">
    <source>
        <dbReference type="ARBA" id="ARBA00001974"/>
    </source>
</evidence>
<comment type="cofactor">
    <cofactor evidence="1">
        <name>FAD</name>
        <dbReference type="ChEBI" id="CHEBI:57692"/>
    </cofactor>
</comment>
<dbReference type="GO" id="GO:0071949">
    <property type="term" value="F:FAD binding"/>
    <property type="evidence" value="ECO:0007669"/>
    <property type="project" value="InterPro"/>
</dbReference>
<dbReference type="Proteomes" id="UP000237686">
    <property type="component" value="Unassembled WGS sequence"/>
</dbReference>
<keyword evidence="5" id="KW-0560">Oxidoreductase</keyword>
<dbReference type="Pfam" id="PF02913">
    <property type="entry name" value="FAD-oxidase_C"/>
    <property type="match status" value="1"/>
</dbReference>
<accession>A0A8E2UUP6</accession>
<dbReference type="Gene3D" id="3.30.465.10">
    <property type="match status" value="1"/>
</dbReference>
<evidence type="ECO:0000313" key="7">
    <source>
        <dbReference type="EMBL" id="PRF22349.1"/>
    </source>
</evidence>
<keyword evidence="3" id="KW-0285">Flavoprotein</keyword>
<evidence type="ECO:0000313" key="8">
    <source>
        <dbReference type="Proteomes" id="UP000237686"/>
    </source>
</evidence>
<sequence length="479" mass="51584">MSTATEARTALEHRLADICAALDGQVAFLNAADAGPKYHTDWSGAYGVPAPVLRPRTPEAVAALMQRLHAAGIRSVVQGGMTGLVGSAAPQNDEVVVSLELLNRIIEVDEIGATMTVEAGVPLETVQQAAQAHGLFFPVDLGSRGACQLGGMIASNAGGNRVLQYGMTRQSVLGIEVVLPDGSLLSHLSSVLKDNAGYDLKQLFVGSEGTLGIVTRAVLRLQPLPVSRHTALIAVDGLQQVFSTLRACRASLGPMLTSFEVMWRDYFDFVTQCLKVGRDPFDGAGSHLVLLEMSGFDRDTGRDESRLLEALETIAETVGTPFIVLAQSLSEAEAFWRIRESTGEAAHALGPSISFDISIPARHLVDCMARLRADLLRLSPDCRTLTFGHLGDGNVHWVIGIDDASVTDNIKAAVYRHVVEAGGSISAEHGIGFEKRPYFESTCSRVEIDAMRRIKRLFDPGLLLNRDRIFTMPVTDRTA</sequence>
<dbReference type="GO" id="GO:0022904">
    <property type="term" value="P:respiratory electron transport chain"/>
    <property type="evidence" value="ECO:0007669"/>
    <property type="project" value="TreeGrafter"/>
</dbReference>
<dbReference type="PANTHER" id="PTHR43716">
    <property type="entry name" value="D-2-HYDROXYGLUTARATE DEHYDROGENASE, MITOCHONDRIAL"/>
    <property type="match status" value="1"/>
</dbReference>
<dbReference type="InterPro" id="IPR051264">
    <property type="entry name" value="FAD-oxidored/transferase_4"/>
</dbReference>
<dbReference type="InterPro" id="IPR016166">
    <property type="entry name" value="FAD-bd_PCMH"/>
</dbReference>
<gene>
    <name evidence="7" type="ORF">C6P98_15635</name>
</gene>
<name>A0A8E2UUP6_9BURK</name>
<dbReference type="RefSeq" id="WP_059940715.1">
    <property type="nucleotide sequence ID" value="NZ_CAJHDS010000023.1"/>
</dbReference>
<dbReference type="InterPro" id="IPR004113">
    <property type="entry name" value="FAD-bd_oxidored_4_C"/>
</dbReference>
<dbReference type="AlphaFoldDB" id="A0A8E2UUP6"/>
<evidence type="ECO:0000256" key="5">
    <source>
        <dbReference type="ARBA" id="ARBA00023002"/>
    </source>
</evidence>
<dbReference type="Gene3D" id="3.30.70.2740">
    <property type="match status" value="1"/>
</dbReference>
<comment type="caution">
    <text evidence="7">The sequence shown here is derived from an EMBL/GenBank/DDBJ whole genome shotgun (WGS) entry which is preliminary data.</text>
</comment>